<reference evidence="2 3" key="1">
    <citation type="journal article" date="2012" name="Eukaryot. Cell">
        <title>Draft genome sequence of CBS 2479, the standard type strain of Trichosporon asahii.</title>
        <authorList>
            <person name="Yang R.Y."/>
            <person name="Li H.T."/>
            <person name="Zhu H."/>
            <person name="Zhou G.P."/>
            <person name="Wang M."/>
            <person name="Wang L."/>
        </authorList>
    </citation>
    <scope>NUCLEOTIDE SEQUENCE [LARGE SCALE GENOMIC DNA]</scope>
    <source>
        <strain evidence="3">ATCC 90039 / CBS 2479 / JCM 2466 / KCTC 7840 / NCYC 2677 / UAMH 7654</strain>
    </source>
</reference>
<dbReference type="AlphaFoldDB" id="J6ET15"/>
<proteinExistence type="predicted"/>
<dbReference type="VEuPathDB" id="FungiDB:A1Q1_05622"/>
<feature type="compositionally biased region" description="Low complexity" evidence="1">
    <location>
        <begin position="209"/>
        <end position="219"/>
    </location>
</feature>
<evidence type="ECO:0000313" key="3">
    <source>
        <dbReference type="Proteomes" id="UP000002748"/>
    </source>
</evidence>
<organism evidence="2 3">
    <name type="scientific">Trichosporon asahii var. asahii (strain ATCC 90039 / CBS 2479 / JCM 2466 / KCTC 7840 / NBRC 103889/ NCYC 2677 / UAMH 7654)</name>
    <name type="common">Yeast</name>
    <dbReference type="NCBI Taxonomy" id="1186058"/>
    <lineage>
        <taxon>Eukaryota</taxon>
        <taxon>Fungi</taxon>
        <taxon>Dikarya</taxon>
        <taxon>Basidiomycota</taxon>
        <taxon>Agaricomycotina</taxon>
        <taxon>Tremellomycetes</taxon>
        <taxon>Trichosporonales</taxon>
        <taxon>Trichosporonaceae</taxon>
        <taxon>Trichosporon</taxon>
    </lineage>
</organism>
<evidence type="ECO:0000313" key="2">
    <source>
        <dbReference type="EMBL" id="EJT45897.1"/>
    </source>
</evidence>
<protein>
    <submittedName>
        <fullName evidence="2">Uncharacterized protein</fullName>
    </submittedName>
</protein>
<feature type="region of interest" description="Disordered" evidence="1">
    <location>
        <begin position="137"/>
        <end position="280"/>
    </location>
</feature>
<evidence type="ECO:0000256" key="1">
    <source>
        <dbReference type="SAM" id="MobiDB-lite"/>
    </source>
</evidence>
<gene>
    <name evidence="2" type="ORF">A1Q1_05622</name>
</gene>
<feature type="compositionally biased region" description="Basic and acidic residues" evidence="1">
    <location>
        <begin position="221"/>
        <end position="233"/>
    </location>
</feature>
<dbReference type="HOGENOM" id="CLU_829464_0_0_1"/>
<dbReference type="KEGG" id="tasa:A1Q1_05622"/>
<accession>J6ET15</accession>
<sequence>MTFAPRRPYILLAPAALDLLLLTQPGPTYLRLLCLARASVLIGLTFAARWRKRTLALVVPLASVLACVWETCKSTLYKYPSAPGDGDGDGSGGGKGDWDEWYGPEASATYLAETPSPLPADRGFLFGSLRSAAALRKPSPLGPGRSCSAPAPPSGLRPSVSGATLGEDLAPSASSASLSSASDAGSLGTSPSPVTGPSPERLSPHSQRVVSGSSSGSAALRAKELRDDERSESADLVGPLRVSPRTLYADLPPHTTVDIEAGTYDDGYESSNSESSIIDMPRRRVAPLDAESIGEVAENASASVISVVAGIGGIVRRSASRGLLGTSPGYGTFDQ</sequence>
<feature type="compositionally biased region" description="Low complexity" evidence="1">
    <location>
        <begin position="168"/>
        <end position="199"/>
    </location>
</feature>
<dbReference type="EMBL" id="ALBS01000318">
    <property type="protein sequence ID" value="EJT45897.1"/>
    <property type="molecule type" value="Genomic_DNA"/>
</dbReference>
<comment type="caution">
    <text evidence="2">The sequence shown here is derived from an EMBL/GenBank/DDBJ whole genome shotgun (WGS) entry which is preliminary data.</text>
</comment>
<name>J6ET15_TRIAS</name>
<dbReference type="RefSeq" id="XP_014176306.1">
    <property type="nucleotide sequence ID" value="XM_014320831.1"/>
</dbReference>
<dbReference type="GeneID" id="25989134"/>
<dbReference type="Proteomes" id="UP000002748">
    <property type="component" value="Unassembled WGS sequence"/>
</dbReference>